<dbReference type="EMBL" id="JACXVP010000010">
    <property type="protein sequence ID" value="KAG5583414.1"/>
    <property type="molecule type" value="Genomic_DNA"/>
</dbReference>
<feature type="compositionally biased region" description="Polar residues" evidence="8">
    <location>
        <begin position="1"/>
        <end position="11"/>
    </location>
</feature>
<evidence type="ECO:0000313" key="9">
    <source>
        <dbReference type="EMBL" id="KAG5583414.1"/>
    </source>
</evidence>
<accession>A0A9J5X826</accession>
<dbReference type="InterPro" id="IPR036322">
    <property type="entry name" value="WD40_repeat_dom_sf"/>
</dbReference>
<dbReference type="InterPro" id="IPR015943">
    <property type="entry name" value="WD40/YVTN_repeat-like_dom_sf"/>
</dbReference>
<dbReference type="InterPro" id="IPR001680">
    <property type="entry name" value="WD40_rpt"/>
</dbReference>
<feature type="region of interest" description="Disordered" evidence="8">
    <location>
        <begin position="70"/>
        <end position="89"/>
    </location>
</feature>
<keyword evidence="10" id="KW-1185">Reference proteome</keyword>
<dbReference type="OrthoDB" id="1935146at2759"/>
<dbReference type="PROSITE" id="PS50294">
    <property type="entry name" value="WD_REPEATS_REGION"/>
    <property type="match status" value="1"/>
</dbReference>
<dbReference type="PANTHER" id="PTHR18359">
    <property type="entry name" value="WD-REPEAT PROTEIN-RELATED"/>
    <property type="match status" value="1"/>
</dbReference>
<feature type="compositionally biased region" description="Basic and acidic residues" evidence="8">
    <location>
        <begin position="41"/>
        <end position="52"/>
    </location>
</feature>
<feature type="region of interest" description="Disordered" evidence="8">
    <location>
        <begin position="1"/>
        <end position="52"/>
    </location>
</feature>
<dbReference type="PANTHER" id="PTHR18359:SF0">
    <property type="entry name" value="U3 SMALL NUCLEOLAR RNA-ASSOCIATED PROTEIN 18 HOMOLOG"/>
    <property type="match status" value="1"/>
</dbReference>
<dbReference type="Gene3D" id="2.130.10.10">
    <property type="entry name" value="YVTN repeat-like/Quinoprotein amine dehydrogenase"/>
    <property type="match status" value="1"/>
</dbReference>
<dbReference type="PROSITE" id="PS50082">
    <property type="entry name" value="WD_REPEATS_2"/>
    <property type="match status" value="1"/>
</dbReference>
<dbReference type="AlphaFoldDB" id="A0A9J5X826"/>
<dbReference type="GO" id="GO:0006364">
    <property type="term" value="P:rRNA processing"/>
    <property type="evidence" value="ECO:0007669"/>
    <property type="project" value="UniProtKB-KW"/>
</dbReference>
<evidence type="ECO:0000256" key="5">
    <source>
        <dbReference type="ARBA" id="ARBA00023242"/>
    </source>
</evidence>
<evidence type="ECO:0008006" key="11">
    <source>
        <dbReference type="Google" id="ProtNLM"/>
    </source>
</evidence>
<dbReference type="Proteomes" id="UP000824120">
    <property type="component" value="Chromosome 10"/>
</dbReference>
<dbReference type="Pfam" id="PF00400">
    <property type="entry name" value="WD40"/>
    <property type="match status" value="2"/>
</dbReference>
<dbReference type="GO" id="GO:0032040">
    <property type="term" value="C:small-subunit processome"/>
    <property type="evidence" value="ECO:0007669"/>
    <property type="project" value="TreeGrafter"/>
</dbReference>
<evidence type="ECO:0000256" key="6">
    <source>
        <dbReference type="ARBA" id="ARBA00025767"/>
    </source>
</evidence>
<keyword evidence="4" id="KW-0677">Repeat</keyword>
<evidence type="ECO:0000256" key="4">
    <source>
        <dbReference type="ARBA" id="ARBA00022737"/>
    </source>
</evidence>
<evidence type="ECO:0000256" key="3">
    <source>
        <dbReference type="ARBA" id="ARBA00022574"/>
    </source>
</evidence>
<keyword evidence="3 7" id="KW-0853">WD repeat</keyword>
<comment type="similarity">
    <text evidence="6">Belongs to the WD repeat UTP18 family.</text>
</comment>
<reference evidence="9 10" key="1">
    <citation type="submission" date="2020-09" db="EMBL/GenBank/DDBJ databases">
        <title>De no assembly of potato wild relative species, Solanum commersonii.</title>
        <authorList>
            <person name="Cho K."/>
        </authorList>
    </citation>
    <scope>NUCLEOTIDE SEQUENCE [LARGE SCALE GENOMIC DNA]</scope>
    <source>
        <strain evidence="9">LZ3.2</strain>
        <tissue evidence="9">Leaf</tissue>
    </source>
</reference>
<gene>
    <name evidence="9" type="ORF">H5410_054041</name>
</gene>
<evidence type="ECO:0000256" key="2">
    <source>
        <dbReference type="ARBA" id="ARBA00022552"/>
    </source>
</evidence>
<proteinExistence type="inferred from homology"/>
<keyword evidence="2" id="KW-0698">rRNA processing</keyword>
<name>A0A9J5X826_SOLCO</name>
<protein>
    <recommendedName>
        <fullName evidence="11">U3 small nucleolar RNA-associated protein 18 homolog</fullName>
    </recommendedName>
</protein>
<keyword evidence="5" id="KW-0539">Nucleus</keyword>
<sequence>MASLISQNITHSIGDEKSKRKTKGEGKEESEKKINRKRKKEHNEENKEVEIKDKKEMEKLENLLFGSLYNPVGFGKDDEDEKRDDGGNDSAMFFVDRTADSALSVYEGDAQLVQEGIVEVEKERKPVWVDDEEEKASIKIASVNRLRKLRKEEGEDVVSGSTYVKRLRAQHAKLNPGTEWAQIDYQSRNYSSDDEDSDEEGKHIDDYGSKDVKLVDDILQSNEDLVVKSRTKLLPGLLEYSRLVDANAVDPSNAPINSIQFHKNSQLLLVGRRKFFHVLDLVKASVDKVGPLVGREEKSLESFEVSPDSDTIAFLGNEGYILLVSTKTKELIGTLKMNGTVRSAAFSDDGQQLLSSGGDGHIYHWDLRTRTCIHKGIDEGSINGTALCTSPNGSMFASGSDSGIVNIYNKQEFLGGKRRPIKAIENLTTKVDFMKFNHDAQILAISSGMKKNSSKLIHIPSFTVFSNWPSPNRAVHYPRCLDFSPHGGFMALGNAAGKVLLYKLHHYHDA</sequence>
<dbReference type="SMART" id="SM00320">
    <property type="entry name" value="WD40"/>
    <property type="match status" value="3"/>
</dbReference>
<comment type="caution">
    <text evidence="9">The sequence shown here is derived from an EMBL/GenBank/DDBJ whole genome shotgun (WGS) entry which is preliminary data.</text>
</comment>
<dbReference type="SUPFAM" id="SSF50978">
    <property type="entry name" value="WD40 repeat-like"/>
    <property type="match status" value="1"/>
</dbReference>
<evidence type="ECO:0000256" key="8">
    <source>
        <dbReference type="SAM" id="MobiDB-lite"/>
    </source>
</evidence>
<organism evidence="9 10">
    <name type="scientific">Solanum commersonii</name>
    <name type="common">Commerson's wild potato</name>
    <name type="synonym">Commerson's nightshade</name>
    <dbReference type="NCBI Taxonomy" id="4109"/>
    <lineage>
        <taxon>Eukaryota</taxon>
        <taxon>Viridiplantae</taxon>
        <taxon>Streptophyta</taxon>
        <taxon>Embryophyta</taxon>
        <taxon>Tracheophyta</taxon>
        <taxon>Spermatophyta</taxon>
        <taxon>Magnoliopsida</taxon>
        <taxon>eudicotyledons</taxon>
        <taxon>Gunneridae</taxon>
        <taxon>Pentapetalae</taxon>
        <taxon>asterids</taxon>
        <taxon>lamiids</taxon>
        <taxon>Solanales</taxon>
        <taxon>Solanaceae</taxon>
        <taxon>Solanoideae</taxon>
        <taxon>Solaneae</taxon>
        <taxon>Solanum</taxon>
    </lineage>
</organism>
<dbReference type="GO" id="GO:0034388">
    <property type="term" value="C:Pwp2p-containing subcomplex of 90S preribosome"/>
    <property type="evidence" value="ECO:0007669"/>
    <property type="project" value="TreeGrafter"/>
</dbReference>
<feature type="repeat" description="WD" evidence="7">
    <location>
        <begin position="334"/>
        <end position="375"/>
    </location>
</feature>
<comment type="subcellular location">
    <subcellularLocation>
        <location evidence="1">Nucleus</location>
        <location evidence="1">Nucleolus</location>
    </subcellularLocation>
</comment>
<evidence type="ECO:0000256" key="1">
    <source>
        <dbReference type="ARBA" id="ARBA00004604"/>
    </source>
</evidence>
<evidence type="ECO:0000256" key="7">
    <source>
        <dbReference type="PROSITE-ProRule" id="PRU00221"/>
    </source>
</evidence>
<evidence type="ECO:0000313" key="10">
    <source>
        <dbReference type="Proteomes" id="UP000824120"/>
    </source>
</evidence>
<dbReference type="InterPro" id="IPR045161">
    <property type="entry name" value="Utp18"/>
</dbReference>
<feature type="compositionally biased region" description="Basic and acidic residues" evidence="8">
    <location>
        <begin position="13"/>
        <end position="33"/>
    </location>
</feature>